<dbReference type="Pfam" id="PF01722">
    <property type="entry name" value="BolA"/>
    <property type="match status" value="1"/>
</dbReference>
<dbReference type="SUPFAM" id="SSF82657">
    <property type="entry name" value="BolA-like"/>
    <property type="match status" value="1"/>
</dbReference>
<protein>
    <submittedName>
        <fullName evidence="3">BolA family transcriptional regulator</fullName>
    </submittedName>
</protein>
<dbReference type="PANTHER" id="PTHR46229:SF2">
    <property type="entry name" value="BOLA-LIKE PROTEIN 1"/>
    <property type="match status" value="1"/>
</dbReference>
<reference evidence="3 4" key="1">
    <citation type="journal article" date="2017" name="Int. J. Syst. Evol. Microbiol.">
        <title>Ramlibacter monticola sp. nov., isolated from forest soil.</title>
        <authorList>
            <person name="Chaudhary D.K."/>
            <person name="Kim J."/>
        </authorList>
    </citation>
    <scope>NUCLEOTIDE SEQUENCE [LARGE SCALE GENOMIC DNA]</scope>
    <source>
        <strain evidence="3 4">KACC 19175</strain>
    </source>
</reference>
<dbReference type="InterPro" id="IPR002634">
    <property type="entry name" value="BolA"/>
</dbReference>
<dbReference type="Proteomes" id="UP000599109">
    <property type="component" value="Unassembled WGS sequence"/>
</dbReference>
<accession>A0A936Z3S7</accession>
<evidence type="ECO:0000256" key="2">
    <source>
        <dbReference type="RuleBase" id="RU003860"/>
    </source>
</evidence>
<evidence type="ECO:0000256" key="1">
    <source>
        <dbReference type="ARBA" id="ARBA00005578"/>
    </source>
</evidence>
<comment type="similarity">
    <text evidence="1 2">Belongs to the BolA/IbaG family.</text>
</comment>
<dbReference type="InterPro" id="IPR036065">
    <property type="entry name" value="BolA-like_sf"/>
</dbReference>
<evidence type="ECO:0000313" key="4">
    <source>
        <dbReference type="Proteomes" id="UP000599109"/>
    </source>
</evidence>
<dbReference type="EMBL" id="JAEQNE010000004">
    <property type="protein sequence ID" value="MBL0393127.1"/>
    <property type="molecule type" value="Genomic_DNA"/>
</dbReference>
<comment type="caution">
    <text evidence="3">The sequence shown here is derived from an EMBL/GenBank/DDBJ whole genome shotgun (WGS) entry which is preliminary data.</text>
</comment>
<dbReference type="Gene3D" id="3.30.300.90">
    <property type="entry name" value="BolA-like"/>
    <property type="match status" value="1"/>
</dbReference>
<dbReference type="RefSeq" id="WP_201675782.1">
    <property type="nucleotide sequence ID" value="NZ_JAEQNE010000004.1"/>
</dbReference>
<dbReference type="AlphaFoldDB" id="A0A936Z3S7"/>
<name>A0A936Z3S7_9BURK</name>
<gene>
    <name evidence="3" type="ORF">JJ685_18450</name>
</gene>
<dbReference type="PIRSF" id="PIRSF003113">
    <property type="entry name" value="BolA"/>
    <property type="match status" value="1"/>
</dbReference>
<dbReference type="InterPro" id="IPR050961">
    <property type="entry name" value="BolA/IbaG_stress_morph_reg"/>
</dbReference>
<proteinExistence type="inferred from homology"/>
<dbReference type="PANTHER" id="PTHR46229">
    <property type="entry name" value="BOLA TRANSCRIPTION REGULATOR"/>
    <property type="match status" value="1"/>
</dbReference>
<sequence>MTADELRSVIAASLPCDHLEVDGDGRHWQAVIVSAEFDGLRRIQRHQKVYATLGARMQNDEVHALSMQTFTPQEWAALQQP</sequence>
<keyword evidence="4" id="KW-1185">Reference proteome</keyword>
<evidence type="ECO:0000313" key="3">
    <source>
        <dbReference type="EMBL" id="MBL0393127.1"/>
    </source>
</evidence>
<organism evidence="3 4">
    <name type="scientific">Ramlibacter monticola</name>
    <dbReference type="NCBI Taxonomy" id="1926872"/>
    <lineage>
        <taxon>Bacteria</taxon>
        <taxon>Pseudomonadati</taxon>
        <taxon>Pseudomonadota</taxon>
        <taxon>Betaproteobacteria</taxon>
        <taxon>Burkholderiales</taxon>
        <taxon>Comamonadaceae</taxon>
        <taxon>Ramlibacter</taxon>
    </lineage>
</organism>